<reference evidence="2" key="2">
    <citation type="submission" date="2013-10" db="EMBL/GenBank/DDBJ databases">
        <authorList>
            <person name="Aslett M."/>
        </authorList>
    </citation>
    <scope>NUCLEOTIDE SEQUENCE [LARGE SCALE GENOMIC DNA]</scope>
    <source>
        <strain evidence="2">Weybridge</strain>
    </source>
</reference>
<dbReference type="GeneID" id="25334642"/>
<proteinExistence type="predicted"/>
<feature type="compositionally biased region" description="Basic residues" evidence="1">
    <location>
        <begin position="82"/>
        <end position="95"/>
    </location>
</feature>
<dbReference type="AlphaFoldDB" id="U6M8W3"/>
<dbReference type="OrthoDB" id="347615at2759"/>
<dbReference type="OMA" id="GLCEHAS"/>
<evidence type="ECO:0000256" key="1">
    <source>
        <dbReference type="SAM" id="MobiDB-lite"/>
    </source>
</evidence>
<feature type="region of interest" description="Disordered" evidence="1">
    <location>
        <begin position="70"/>
        <end position="203"/>
    </location>
</feature>
<gene>
    <name evidence="2" type="ORF">EMWEY_00006560</name>
</gene>
<feature type="compositionally biased region" description="Acidic residues" evidence="1">
    <location>
        <begin position="262"/>
        <end position="280"/>
    </location>
</feature>
<reference evidence="2" key="1">
    <citation type="submission" date="2013-10" db="EMBL/GenBank/DDBJ databases">
        <title>Genomic analysis of the causative agents of coccidiosis in chickens.</title>
        <authorList>
            <person name="Reid A.J."/>
            <person name="Blake D."/>
            <person name="Billington K."/>
            <person name="Browne H."/>
            <person name="Dunn M."/>
            <person name="Hung S."/>
            <person name="Kawahara F."/>
            <person name="Miranda-Saavedra D."/>
            <person name="Mourier T."/>
            <person name="Nagra H."/>
            <person name="Otto T.D."/>
            <person name="Rawlings N."/>
            <person name="Sanchez A."/>
            <person name="Sanders M."/>
            <person name="Subramaniam C."/>
            <person name="Tay Y."/>
            <person name="Dear P."/>
            <person name="Doerig C."/>
            <person name="Gruber A."/>
            <person name="Parkinson J."/>
            <person name="Shirley M."/>
            <person name="Wan K.L."/>
            <person name="Berriman M."/>
            <person name="Tomley F."/>
            <person name="Pain A."/>
        </authorList>
    </citation>
    <scope>NUCLEOTIDE SEQUENCE [LARGE SCALE GENOMIC DNA]</scope>
    <source>
        <strain evidence="2">Weybridge</strain>
    </source>
</reference>
<dbReference type="VEuPathDB" id="ToxoDB:EMWEY_00006560"/>
<dbReference type="RefSeq" id="XP_013337121.1">
    <property type="nucleotide sequence ID" value="XM_013481667.1"/>
</dbReference>
<name>U6M8W3_EIMMA</name>
<keyword evidence="3" id="KW-1185">Reference proteome</keyword>
<dbReference type="Proteomes" id="UP000030763">
    <property type="component" value="Unassembled WGS sequence"/>
</dbReference>
<feature type="compositionally biased region" description="Low complexity" evidence="1">
    <location>
        <begin position="103"/>
        <end position="116"/>
    </location>
</feature>
<feature type="region of interest" description="Disordered" evidence="1">
    <location>
        <begin position="244"/>
        <end position="305"/>
    </location>
</feature>
<protein>
    <submittedName>
        <fullName evidence="2">Uncharacterized protein</fullName>
    </submittedName>
</protein>
<sequence length="395" mass="44677">MSMAISAAERRAPTTQKVRYIKRIQHVQACDGVGSATGAVSPTNAHCREAEGPRTFWWVDYKEVEAGEISLRSSGQGEQVPRHRHKKKGSSRKKLERRELHTQEQQQRPQQQQQRQRQQRYRNSVKLQKQRERSLTGGSDVEPLEPTQNQHVQQQQQRRHRNSLQMQLHREPSPSDGSTTDTSDEEVQQGQQERQRRHRYRNSVHLELRQNAWKSGLNSIPEDSDEEVQDQQPSLPVAMIPGKQQVQETPAQHSGGLQDVGELSESDWSDGDFSEGEEEAGAAAKGPAPFKGQISPHNLEGSPLPAPVLNRAVSKINRRYGQCGDTAREMTSAEEELIDSVIQRWEKSGFQAFKIEGMTVNSGEQKLILHNEALTANLVDIYLRALEVKYLPSSP</sequence>
<feature type="compositionally biased region" description="Low complexity" evidence="1">
    <location>
        <begin position="281"/>
        <end position="292"/>
    </location>
</feature>
<evidence type="ECO:0000313" key="2">
    <source>
        <dbReference type="EMBL" id="CDJ60471.1"/>
    </source>
</evidence>
<accession>U6M8W3</accession>
<evidence type="ECO:0000313" key="3">
    <source>
        <dbReference type="Proteomes" id="UP000030763"/>
    </source>
</evidence>
<organism evidence="2 3">
    <name type="scientific">Eimeria maxima</name>
    <name type="common">Coccidian parasite</name>
    <dbReference type="NCBI Taxonomy" id="5804"/>
    <lineage>
        <taxon>Eukaryota</taxon>
        <taxon>Sar</taxon>
        <taxon>Alveolata</taxon>
        <taxon>Apicomplexa</taxon>
        <taxon>Conoidasida</taxon>
        <taxon>Coccidia</taxon>
        <taxon>Eucoccidiorida</taxon>
        <taxon>Eimeriorina</taxon>
        <taxon>Eimeriidae</taxon>
        <taxon>Eimeria</taxon>
    </lineage>
</organism>
<dbReference type="EMBL" id="HG721856">
    <property type="protein sequence ID" value="CDJ60471.1"/>
    <property type="molecule type" value="Genomic_DNA"/>
</dbReference>